<comment type="caution">
    <text evidence="1">The sequence shown here is derived from an EMBL/GenBank/DDBJ whole genome shotgun (WGS) entry which is preliminary data.</text>
</comment>
<evidence type="ECO:0000313" key="1">
    <source>
        <dbReference type="EMBL" id="KAJ7528809.1"/>
    </source>
</evidence>
<protein>
    <submittedName>
        <fullName evidence="1">Uncharacterized protein</fullName>
    </submittedName>
</protein>
<keyword evidence="2" id="KW-1185">Reference proteome</keyword>
<evidence type="ECO:0000313" key="2">
    <source>
        <dbReference type="Proteomes" id="UP001162992"/>
    </source>
</evidence>
<dbReference type="Proteomes" id="UP001162992">
    <property type="component" value="Chromosome 15"/>
</dbReference>
<organism evidence="1 2">
    <name type="scientific">Diphasiastrum complanatum</name>
    <name type="common">Issler's clubmoss</name>
    <name type="synonym">Lycopodium complanatum</name>
    <dbReference type="NCBI Taxonomy" id="34168"/>
    <lineage>
        <taxon>Eukaryota</taxon>
        <taxon>Viridiplantae</taxon>
        <taxon>Streptophyta</taxon>
        <taxon>Embryophyta</taxon>
        <taxon>Tracheophyta</taxon>
        <taxon>Lycopodiopsida</taxon>
        <taxon>Lycopodiales</taxon>
        <taxon>Lycopodiaceae</taxon>
        <taxon>Lycopodioideae</taxon>
        <taxon>Diphasiastrum</taxon>
    </lineage>
</organism>
<name>A0ACC2BG71_DIPCM</name>
<gene>
    <name evidence="1" type="ORF">O6H91_15G021100</name>
</gene>
<proteinExistence type="predicted"/>
<reference evidence="2" key="1">
    <citation type="journal article" date="2024" name="Proc. Natl. Acad. Sci. U.S.A.">
        <title>Extraordinary preservation of gene collinearity over three hundred million years revealed in homosporous lycophytes.</title>
        <authorList>
            <person name="Li C."/>
            <person name="Wickell D."/>
            <person name="Kuo L.Y."/>
            <person name="Chen X."/>
            <person name="Nie B."/>
            <person name="Liao X."/>
            <person name="Peng D."/>
            <person name="Ji J."/>
            <person name="Jenkins J."/>
            <person name="Williams M."/>
            <person name="Shu S."/>
            <person name="Plott C."/>
            <person name="Barry K."/>
            <person name="Rajasekar S."/>
            <person name="Grimwood J."/>
            <person name="Han X."/>
            <person name="Sun S."/>
            <person name="Hou Z."/>
            <person name="He W."/>
            <person name="Dai G."/>
            <person name="Sun C."/>
            <person name="Schmutz J."/>
            <person name="Leebens-Mack J.H."/>
            <person name="Li F.W."/>
            <person name="Wang L."/>
        </authorList>
    </citation>
    <scope>NUCLEOTIDE SEQUENCE [LARGE SCALE GENOMIC DNA]</scope>
    <source>
        <strain evidence="2">cv. PW_Plant_1</strain>
    </source>
</reference>
<accession>A0ACC2BG71</accession>
<sequence>MGYKHQRLMSCMSFILSGVCIVVIMVTMLTGSSAYSLGPHGSLCPSPLPCAATLNNFTYANGEACCDYIHSVSKACLCQFAINGDPALGLPAGNFLDFNGFCKVFPVGFRCSS</sequence>
<dbReference type="EMBL" id="CM055106">
    <property type="protein sequence ID" value="KAJ7528809.1"/>
    <property type="molecule type" value="Genomic_DNA"/>
</dbReference>